<protein>
    <submittedName>
        <fullName evidence="2">Uncharacterized protein</fullName>
    </submittedName>
</protein>
<feature type="compositionally biased region" description="Polar residues" evidence="1">
    <location>
        <begin position="7"/>
        <end position="20"/>
    </location>
</feature>
<sequence length="902" mass="99611">MAKKTVPASTAPSHASIPAQVSSAKPKAELPYPIIEFAANNSVLYPMDVLEGTRATLTLPAGATHVLFYMAIEGQEEPTFEPVSVEDGVDVVEIPAQLISYCIGHTVLMRYTATVGGQLRESLTLELQVQHILEDDLLDSRPVFKNSTNEWNTWWLRMHNFSGDEIVEIKAWPMIYPGQRLFVTVAGNQHIAPYRFIWVALGHVVQPGEAHADHIFRFRLSRGWLSRLGDYSAITAHLGVIWDTTVPVFPEPGDPMLENPLPVNAQDFHLRTTSLLEVDPTQELSAPHLRESVELPPGHWQVNPANTVNGGHAIVAYDGMAQDDHVCAYASGPNGVRVPLGCQDVVAGQASLSFDVAPDLFAALFNQTLTLDYSLQFNHYAPQRSPERVVKVLGPQLTTPDIEEVTSGVLDLNTFHGDATALVPIWDYAKEGACCWMWITGVLEDGSAHGFDVLVSEPLTTAWLADGVATAIARDKLRELADCSVMVLHFAASFDGLCERETALEFPSRRFHLVQENVELTAPAVLEAVGSQLTIWNGRFGVTVRVAYERINPNDTITGYWVKPNGARLPLGPEPGNSESGYVDFSIPREAVIRGAGQTIQVSYTVASACKVRESKVLKLTISQPVRLPTPVVPQATPPATQGGLLDLASFAGDASITVEKWWFALVGQRVWLKCTGVKKDDSAYTFYVSNGSILTQDDVNEGLVRKLDRAHLELLKHDSPLVVTCTATTDESQHERDGIVFPVLNLVVRRILICEIERFEDLARGTYSAGGRIQTPLMTITFESGAGLAGIVRYGNNQFYSGNHFVMCQNVGYQVPPQLHRIEFSRALESVRFSWSWKQRPAHVTFYDEDGQVITSANYPDDWQGGFWVEHTTTPGTAIKSMLIHVEDYSFIDNFSMCYRT</sequence>
<keyword evidence="3" id="KW-1185">Reference proteome</keyword>
<evidence type="ECO:0000313" key="3">
    <source>
        <dbReference type="Proteomes" id="UP000182085"/>
    </source>
</evidence>
<dbReference type="AlphaFoldDB" id="A0AAE8HAX0"/>
<dbReference type="EMBL" id="LT629801">
    <property type="protein sequence ID" value="SDU95600.1"/>
    <property type="molecule type" value="Genomic_DNA"/>
</dbReference>
<dbReference type="Proteomes" id="UP000182085">
    <property type="component" value="Chromosome I"/>
</dbReference>
<organism evidence="2 3">
    <name type="scientific">Pseudomonas rhodesiae</name>
    <dbReference type="NCBI Taxonomy" id="76760"/>
    <lineage>
        <taxon>Bacteria</taxon>
        <taxon>Pseudomonadati</taxon>
        <taxon>Pseudomonadota</taxon>
        <taxon>Gammaproteobacteria</taxon>
        <taxon>Pseudomonadales</taxon>
        <taxon>Pseudomonadaceae</taxon>
        <taxon>Pseudomonas</taxon>
    </lineage>
</organism>
<name>A0AAE8HAX0_9PSED</name>
<evidence type="ECO:0000313" key="2">
    <source>
        <dbReference type="EMBL" id="SDU95600.1"/>
    </source>
</evidence>
<gene>
    <name evidence="2" type="ORF">SAMN04490209_1139</name>
</gene>
<dbReference type="RefSeq" id="WP_231980907.1">
    <property type="nucleotide sequence ID" value="NZ_BAAAEG010000001.1"/>
</dbReference>
<reference evidence="2 3" key="1">
    <citation type="submission" date="2016-10" db="EMBL/GenBank/DDBJ databases">
        <authorList>
            <person name="Varghese N."/>
            <person name="Submissions S."/>
        </authorList>
    </citation>
    <scope>NUCLEOTIDE SEQUENCE [LARGE SCALE GENOMIC DNA]</scope>
    <source>
        <strain evidence="2 3">BS2777</strain>
    </source>
</reference>
<proteinExistence type="predicted"/>
<accession>A0AAE8HAX0</accession>
<evidence type="ECO:0000256" key="1">
    <source>
        <dbReference type="SAM" id="MobiDB-lite"/>
    </source>
</evidence>
<feature type="region of interest" description="Disordered" evidence="1">
    <location>
        <begin position="1"/>
        <end position="20"/>
    </location>
</feature>